<feature type="domain" description="RagB/SusD" evidence="6">
    <location>
        <begin position="374"/>
        <end position="499"/>
    </location>
</feature>
<keyword evidence="3" id="KW-0732">Signal</keyword>
<proteinExistence type="inferred from homology"/>
<gene>
    <name evidence="8" type="ORF">BZG02_03205</name>
</gene>
<comment type="caution">
    <text evidence="8">The sequence shown here is derived from an EMBL/GenBank/DDBJ whole genome shotgun (WGS) entry which is preliminary data.</text>
</comment>
<dbReference type="SUPFAM" id="SSF48452">
    <property type="entry name" value="TPR-like"/>
    <property type="match status" value="1"/>
</dbReference>
<protein>
    <submittedName>
        <fullName evidence="8">RagB/SusD family nutrient uptake outer membrane protein</fullName>
    </submittedName>
</protein>
<comment type="similarity">
    <text evidence="2">Belongs to the SusD family.</text>
</comment>
<dbReference type="EMBL" id="MVDD01000002">
    <property type="protein sequence ID" value="PKQ64875.1"/>
    <property type="molecule type" value="Genomic_DNA"/>
</dbReference>
<dbReference type="PROSITE" id="PS51257">
    <property type="entry name" value="PROKAR_LIPOPROTEIN"/>
    <property type="match status" value="1"/>
</dbReference>
<dbReference type="GO" id="GO:0009279">
    <property type="term" value="C:cell outer membrane"/>
    <property type="evidence" value="ECO:0007669"/>
    <property type="project" value="UniProtKB-SubCell"/>
</dbReference>
<evidence type="ECO:0000259" key="7">
    <source>
        <dbReference type="Pfam" id="PF14322"/>
    </source>
</evidence>
<evidence type="ECO:0000313" key="9">
    <source>
        <dbReference type="Proteomes" id="UP000233535"/>
    </source>
</evidence>
<dbReference type="Gene3D" id="1.25.40.390">
    <property type="match status" value="1"/>
</dbReference>
<organism evidence="8 9">
    <name type="scientific">Labilibaculum filiforme</name>
    <dbReference type="NCBI Taxonomy" id="1940526"/>
    <lineage>
        <taxon>Bacteria</taxon>
        <taxon>Pseudomonadati</taxon>
        <taxon>Bacteroidota</taxon>
        <taxon>Bacteroidia</taxon>
        <taxon>Marinilabiliales</taxon>
        <taxon>Marinifilaceae</taxon>
        <taxon>Labilibaculum</taxon>
    </lineage>
</organism>
<dbReference type="InterPro" id="IPR012944">
    <property type="entry name" value="SusD_RagB_dom"/>
</dbReference>
<dbReference type="Pfam" id="PF14322">
    <property type="entry name" value="SusD-like_3"/>
    <property type="match status" value="1"/>
</dbReference>
<dbReference type="AlphaFoldDB" id="A0A2N3I3J2"/>
<sequence>MKILNKITLGLAFVMGLASCESLDVEPTGFYSEDNFYKTVEDAEASLLYAYDALTLTSYAPVTYYLTELGSDNCIVKSDEGADAQAFVNWEVTSQNELLTQYYRCAYIAINRANAVIENVEGRGFNEEDEKRLLGEAYFLRAYNHFNVVRAFGLAPLQTSLIDQMDETTAPLADNMQVVYSFLIDDLTKAVDYLEVNRVTGRADKVAAQALLAEVYLFAASAKESGVSKYDVLTESVDNLYAKAAEYAGYVLNDQSEYAHDNSLQDIYDVNKPDGSEHIFILSMDRSGTSEGDYSKLSKYFIPWIAGGTIYLKNTDDSFSPTHDGWSVFQTTSALISNYEVTDNRRTQLFVSEIYDASNNLTGTVADGTIPYEFTRKYIDTEFSGDKTSTRPYLIRYSEVQLIYAEATADANGLEQYNSIRRRAGVSELADLSGLSKDDFRTLVIEERQRELAYEGDRLWDLRRKNIVQDKVTQAAGLSPEEVSFYPIPQRELDLNPNIN</sequence>
<evidence type="ECO:0000256" key="4">
    <source>
        <dbReference type="ARBA" id="ARBA00023136"/>
    </source>
</evidence>
<evidence type="ECO:0000256" key="1">
    <source>
        <dbReference type="ARBA" id="ARBA00004442"/>
    </source>
</evidence>
<dbReference type="Pfam" id="PF07980">
    <property type="entry name" value="SusD_RagB"/>
    <property type="match status" value="1"/>
</dbReference>
<keyword evidence="5" id="KW-0998">Cell outer membrane</keyword>
<evidence type="ECO:0000256" key="3">
    <source>
        <dbReference type="ARBA" id="ARBA00022729"/>
    </source>
</evidence>
<dbReference type="Proteomes" id="UP000233535">
    <property type="component" value="Unassembled WGS sequence"/>
</dbReference>
<dbReference type="RefSeq" id="WP_101259972.1">
    <property type="nucleotide sequence ID" value="NZ_MVDD01000002.1"/>
</dbReference>
<accession>A0A2N3I3J2</accession>
<evidence type="ECO:0000259" key="6">
    <source>
        <dbReference type="Pfam" id="PF07980"/>
    </source>
</evidence>
<feature type="domain" description="SusD-like N-terminal" evidence="7">
    <location>
        <begin position="85"/>
        <end position="217"/>
    </location>
</feature>
<comment type="subcellular location">
    <subcellularLocation>
        <location evidence="1">Cell outer membrane</location>
    </subcellularLocation>
</comment>
<evidence type="ECO:0000256" key="2">
    <source>
        <dbReference type="ARBA" id="ARBA00006275"/>
    </source>
</evidence>
<evidence type="ECO:0000313" key="8">
    <source>
        <dbReference type="EMBL" id="PKQ64875.1"/>
    </source>
</evidence>
<keyword evidence="9" id="KW-1185">Reference proteome</keyword>
<evidence type="ECO:0000256" key="5">
    <source>
        <dbReference type="ARBA" id="ARBA00023237"/>
    </source>
</evidence>
<dbReference type="OrthoDB" id="727588at2"/>
<name>A0A2N3I3J2_9BACT</name>
<dbReference type="InterPro" id="IPR011990">
    <property type="entry name" value="TPR-like_helical_dom_sf"/>
</dbReference>
<dbReference type="InterPro" id="IPR033985">
    <property type="entry name" value="SusD-like_N"/>
</dbReference>
<reference evidence="8 9" key="1">
    <citation type="journal article" date="2017" name="Front. Microbiol.">
        <title>Labilibaculum manganireducens gen. nov., sp. nov. and Labilibaculum filiforme sp. nov., Novel Bacteroidetes Isolated from Subsurface Sediments of the Baltic Sea.</title>
        <authorList>
            <person name="Vandieken V."/>
            <person name="Marshall I.P."/>
            <person name="Niemann H."/>
            <person name="Engelen B."/>
            <person name="Cypionka H."/>
        </authorList>
    </citation>
    <scope>NUCLEOTIDE SEQUENCE [LARGE SCALE GENOMIC DNA]</scope>
    <source>
        <strain evidence="8 9">59.16B</strain>
    </source>
</reference>
<keyword evidence="4" id="KW-0472">Membrane</keyword>